<feature type="transmembrane region" description="Helical" evidence="6">
    <location>
        <begin position="163"/>
        <end position="182"/>
    </location>
</feature>
<keyword evidence="2 6" id="KW-1003">Cell membrane</keyword>
<feature type="transmembrane region" description="Helical" evidence="6">
    <location>
        <begin position="49"/>
        <end position="80"/>
    </location>
</feature>
<protein>
    <recommendedName>
        <fullName evidence="6">TVP38/TMEM64 family membrane protein</fullName>
    </recommendedName>
</protein>
<dbReference type="InterPro" id="IPR032816">
    <property type="entry name" value="VTT_dom"/>
</dbReference>
<feature type="domain" description="VTT" evidence="7">
    <location>
        <begin position="67"/>
        <end position="183"/>
    </location>
</feature>
<evidence type="ECO:0000256" key="4">
    <source>
        <dbReference type="ARBA" id="ARBA00022989"/>
    </source>
</evidence>
<reference evidence="8 9" key="1">
    <citation type="submission" date="2017-09" db="EMBL/GenBank/DDBJ databases">
        <title>Depth-based differentiation of microbial function through sediment-hosted aquifers and enrichment of novel symbionts in the deep terrestrial subsurface.</title>
        <authorList>
            <person name="Probst A.J."/>
            <person name="Ladd B."/>
            <person name="Jarett J.K."/>
            <person name="Geller-Mcgrath D.E."/>
            <person name="Sieber C.M."/>
            <person name="Emerson J.B."/>
            <person name="Anantharaman K."/>
            <person name="Thomas B.C."/>
            <person name="Malmstrom R."/>
            <person name="Stieglmeier M."/>
            <person name="Klingl A."/>
            <person name="Woyke T."/>
            <person name="Ryan C.M."/>
            <person name="Banfield J.F."/>
        </authorList>
    </citation>
    <scope>NUCLEOTIDE SEQUENCE [LARGE SCALE GENOMIC DNA]</scope>
    <source>
        <strain evidence="8">CG11_big_fil_rev_8_21_14_0_20_42_13</strain>
    </source>
</reference>
<dbReference type="AlphaFoldDB" id="A0A2H0LWM2"/>
<dbReference type="InterPro" id="IPR015414">
    <property type="entry name" value="TMEM64"/>
</dbReference>
<name>A0A2H0LWM2_9BACT</name>
<dbReference type="PANTHER" id="PTHR12677">
    <property type="entry name" value="GOLGI APPARATUS MEMBRANE PROTEIN TVP38-RELATED"/>
    <property type="match status" value="1"/>
</dbReference>
<evidence type="ECO:0000256" key="6">
    <source>
        <dbReference type="RuleBase" id="RU366058"/>
    </source>
</evidence>
<keyword evidence="4 6" id="KW-1133">Transmembrane helix</keyword>
<dbReference type="PANTHER" id="PTHR12677:SF59">
    <property type="entry name" value="GOLGI APPARATUS MEMBRANE PROTEIN TVP38-RELATED"/>
    <property type="match status" value="1"/>
</dbReference>
<evidence type="ECO:0000256" key="3">
    <source>
        <dbReference type="ARBA" id="ARBA00022692"/>
    </source>
</evidence>
<dbReference type="Pfam" id="PF09335">
    <property type="entry name" value="VTT_dom"/>
    <property type="match status" value="1"/>
</dbReference>
<comment type="similarity">
    <text evidence="6">Belongs to the TVP38/TMEM64 family.</text>
</comment>
<evidence type="ECO:0000256" key="5">
    <source>
        <dbReference type="ARBA" id="ARBA00023136"/>
    </source>
</evidence>
<evidence type="ECO:0000256" key="1">
    <source>
        <dbReference type="ARBA" id="ARBA00004651"/>
    </source>
</evidence>
<dbReference type="EMBL" id="PCWA01000084">
    <property type="protein sequence ID" value="PIQ88798.1"/>
    <property type="molecule type" value="Genomic_DNA"/>
</dbReference>
<proteinExistence type="inferred from homology"/>
<feature type="transmembrane region" description="Helical" evidence="6">
    <location>
        <begin position="6"/>
        <end position="28"/>
    </location>
</feature>
<organism evidence="8 9">
    <name type="scientific">Candidatus Ghiorseimicrobium undicola</name>
    <dbReference type="NCBI Taxonomy" id="1974746"/>
    <lineage>
        <taxon>Bacteria</taxon>
        <taxon>Pseudomonadati</taxon>
        <taxon>Candidatus Omnitrophota</taxon>
        <taxon>Candidatus Ghiorseimicrobium</taxon>
    </lineage>
</organism>
<dbReference type="GO" id="GO:0005886">
    <property type="term" value="C:plasma membrane"/>
    <property type="evidence" value="ECO:0007669"/>
    <property type="project" value="UniProtKB-SubCell"/>
</dbReference>
<evidence type="ECO:0000313" key="8">
    <source>
        <dbReference type="EMBL" id="PIQ88798.1"/>
    </source>
</evidence>
<comment type="caution">
    <text evidence="8">The sequence shown here is derived from an EMBL/GenBank/DDBJ whole genome shotgun (WGS) entry which is preliminary data.</text>
</comment>
<keyword evidence="5 6" id="KW-0472">Membrane</keyword>
<evidence type="ECO:0000313" key="9">
    <source>
        <dbReference type="Proteomes" id="UP000229641"/>
    </source>
</evidence>
<feature type="transmembrane region" description="Helical" evidence="6">
    <location>
        <begin position="194"/>
        <end position="211"/>
    </location>
</feature>
<sequence length="224" mass="25862">MKPIKSLWFRFALILSVLFCVFFLLRFLNIDFSNISEEEFRRHVESLGAWGPVVYIAVYLLRPLIFFPAGVLSAAAGVVWGAALGFLYVQIAANISSTVEFFLARYFARELLRKYFKGRIARLDEKIEKHGFLTVFLIRLIPNVAWDIQNLSLGLTRVKFRDYFFATLLGIMPVSFAFVFFGSSLIKVLFNPKNFWVIGVAILLFAGVFYLQKYLQKKKLKNKI</sequence>
<comment type="subcellular location">
    <subcellularLocation>
        <location evidence="1 6">Cell membrane</location>
        <topology evidence="1 6">Multi-pass membrane protein</topology>
    </subcellularLocation>
</comment>
<accession>A0A2H0LWM2</accession>
<dbReference type="Proteomes" id="UP000229641">
    <property type="component" value="Unassembled WGS sequence"/>
</dbReference>
<evidence type="ECO:0000259" key="7">
    <source>
        <dbReference type="Pfam" id="PF09335"/>
    </source>
</evidence>
<gene>
    <name evidence="8" type="ORF">COV72_05835</name>
</gene>
<evidence type="ECO:0000256" key="2">
    <source>
        <dbReference type="ARBA" id="ARBA00022475"/>
    </source>
</evidence>
<keyword evidence="3 6" id="KW-0812">Transmembrane</keyword>
<comment type="caution">
    <text evidence="6">Lacks conserved residue(s) required for the propagation of feature annotation.</text>
</comment>